<feature type="non-terminal residue" evidence="1">
    <location>
        <position position="53"/>
    </location>
</feature>
<organism evidence="1 2">
    <name type="scientific">Datura stramonium</name>
    <name type="common">Jimsonweed</name>
    <name type="synonym">Common thornapple</name>
    <dbReference type="NCBI Taxonomy" id="4076"/>
    <lineage>
        <taxon>Eukaryota</taxon>
        <taxon>Viridiplantae</taxon>
        <taxon>Streptophyta</taxon>
        <taxon>Embryophyta</taxon>
        <taxon>Tracheophyta</taxon>
        <taxon>Spermatophyta</taxon>
        <taxon>Magnoliopsida</taxon>
        <taxon>eudicotyledons</taxon>
        <taxon>Gunneridae</taxon>
        <taxon>Pentapetalae</taxon>
        <taxon>asterids</taxon>
        <taxon>lamiids</taxon>
        <taxon>Solanales</taxon>
        <taxon>Solanaceae</taxon>
        <taxon>Solanoideae</taxon>
        <taxon>Datureae</taxon>
        <taxon>Datura</taxon>
    </lineage>
</organism>
<evidence type="ECO:0000313" key="2">
    <source>
        <dbReference type="Proteomes" id="UP000823775"/>
    </source>
</evidence>
<protein>
    <submittedName>
        <fullName evidence="1">Uncharacterized protein</fullName>
    </submittedName>
</protein>
<proteinExistence type="predicted"/>
<keyword evidence="2" id="KW-1185">Reference proteome</keyword>
<sequence length="53" mass="6000">GFSPITLSHNFEKGYGDFLEAEGIVHPKILNVQRLYERKSSYGIAEFSLPTNK</sequence>
<evidence type="ECO:0000313" key="1">
    <source>
        <dbReference type="EMBL" id="MCE0482211.1"/>
    </source>
</evidence>
<name>A0ABS8VRU3_DATST</name>
<accession>A0ABS8VRU3</accession>
<gene>
    <name evidence="1" type="ORF">HAX54_040712</name>
</gene>
<reference evidence="1 2" key="1">
    <citation type="journal article" date="2021" name="BMC Genomics">
        <title>Datura genome reveals duplications of psychoactive alkaloid biosynthetic genes and high mutation rate following tissue culture.</title>
        <authorList>
            <person name="Rajewski A."/>
            <person name="Carter-House D."/>
            <person name="Stajich J."/>
            <person name="Litt A."/>
        </authorList>
    </citation>
    <scope>NUCLEOTIDE SEQUENCE [LARGE SCALE GENOMIC DNA]</scope>
    <source>
        <strain evidence="1">AR-01</strain>
    </source>
</reference>
<comment type="caution">
    <text evidence="1">The sequence shown here is derived from an EMBL/GenBank/DDBJ whole genome shotgun (WGS) entry which is preliminary data.</text>
</comment>
<feature type="non-terminal residue" evidence="1">
    <location>
        <position position="1"/>
    </location>
</feature>
<dbReference type="Proteomes" id="UP000823775">
    <property type="component" value="Unassembled WGS sequence"/>
</dbReference>
<dbReference type="EMBL" id="JACEIK010005786">
    <property type="protein sequence ID" value="MCE0482211.1"/>
    <property type="molecule type" value="Genomic_DNA"/>
</dbReference>